<evidence type="ECO:0000313" key="4">
    <source>
        <dbReference type="Proteomes" id="UP000469125"/>
    </source>
</evidence>
<dbReference type="NCBIfam" id="NF047422">
    <property type="entry name" value="YfmF_fam"/>
    <property type="match status" value="1"/>
</dbReference>
<dbReference type="RefSeq" id="WP_155670074.1">
    <property type="nucleotide sequence ID" value="NZ_WOCA01000015.1"/>
</dbReference>
<evidence type="ECO:0000256" key="1">
    <source>
        <dbReference type="SAM" id="MobiDB-lite"/>
    </source>
</evidence>
<feature type="region of interest" description="Disordered" evidence="1">
    <location>
        <begin position="227"/>
        <end position="251"/>
    </location>
</feature>
<accession>A0A6N8FPQ5</accession>
<dbReference type="AlphaFoldDB" id="A0A6N8FPQ5"/>
<proteinExistence type="predicted"/>
<protein>
    <submittedName>
        <fullName evidence="3">Insulinase family protein</fullName>
    </submittedName>
</protein>
<dbReference type="PANTHER" id="PTHR11851:SF186">
    <property type="entry name" value="INACTIVE METALLOPROTEASE YMFF-RELATED"/>
    <property type="match status" value="1"/>
</dbReference>
<feature type="compositionally biased region" description="Polar residues" evidence="1">
    <location>
        <begin position="232"/>
        <end position="242"/>
    </location>
</feature>
<reference evidence="3 4" key="1">
    <citation type="submission" date="2019-11" db="EMBL/GenBank/DDBJ databases">
        <authorList>
            <person name="Li X."/>
        </authorList>
    </citation>
    <scope>NUCLEOTIDE SEQUENCE [LARGE SCALE GENOMIC DNA]</scope>
    <source>
        <strain evidence="3 4">L9</strain>
    </source>
</reference>
<comment type="caution">
    <text evidence="3">The sequence shown here is derived from an EMBL/GenBank/DDBJ whole genome shotgun (WGS) entry which is preliminary data.</text>
</comment>
<keyword evidence="4" id="KW-1185">Reference proteome</keyword>
<dbReference type="Pfam" id="PF05193">
    <property type="entry name" value="Peptidase_M16_C"/>
    <property type="match status" value="1"/>
</dbReference>
<organism evidence="3 4">
    <name type="scientific">Ornithinibacillus caprae</name>
    <dbReference type="NCBI Taxonomy" id="2678566"/>
    <lineage>
        <taxon>Bacteria</taxon>
        <taxon>Bacillati</taxon>
        <taxon>Bacillota</taxon>
        <taxon>Bacilli</taxon>
        <taxon>Bacillales</taxon>
        <taxon>Bacillaceae</taxon>
        <taxon>Ornithinibacillus</taxon>
    </lineage>
</organism>
<name>A0A6N8FPQ5_9BACI</name>
<dbReference type="Proteomes" id="UP000469125">
    <property type="component" value="Unassembled WGS sequence"/>
</dbReference>
<dbReference type="InterPro" id="IPR011249">
    <property type="entry name" value="Metalloenz_LuxS/M16"/>
</dbReference>
<dbReference type="PANTHER" id="PTHR11851">
    <property type="entry name" value="METALLOPROTEASE"/>
    <property type="match status" value="1"/>
</dbReference>
<evidence type="ECO:0000259" key="2">
    <source>
        <dbReference type="Pfam" id="PF05193"/>
    </source>
</evidence>
<evidence type="ECO:0000313" key="3">
    <source>
        <dbReference type="EMBL" id="MUK89849.1"/>
    </source>
</evidence>
<dbReference type="SUPFAM" id="SSF63411">
    <property type="entry name" value="LuxS/MPP-like metallohydrolase"/>
    <property type="match status" value="2"/>
</dbReference>
<dbReference type="GO" id="GO:0046872">
    <property type="term" value="F:metal ion binding"/>
    <property type="evidence" value="ECO:0007669"/>
    <property type="project" value="InterPro"/>
</dbReference>
<dbReference type="InterPro" id="IPR050361">
    <property type="entry name" value="MPP/UQCRC_Complex"/>
</dbReference>
<gene>
    <name evidence="3" type="ORF">GMD78_15880</name>
</gene>
<dbReference type="EMBL" id="WOCA01000015">
    <property type="protein sequence ID" value="MUK89849.1"/>
    <property type="molecule type" value="Genomic_DNA"/>
</dbReference>
<feature type="domain" description="Peptidase M16 C-terminal" evidence="2">
    <location>
        <begin position="184"/>
        <end position="361"/>
    </location>
</feature>
<sequence length="432" mass="49214">MEAIKEDVLDVNGYNLHLVPNKKFKTINIVAKFKATLNRETITKRALIPYLLKQGPKNHPSRKELQIQLDNLYGAVLSIDGGKKGENHIISLRLEVANQKFIPNESGILEGAVELFNDVIFHPNTSGQAFQPTIFKREKNTLKQKINSIKDDKMSFANMRLIDEMCDGEPYQLHVHGYEEDLDSMTPEDTYAYYQELLQQDELDIFVLGDFDIEEMKQLITSKIKRDEKQATNHNDNVTEADNNSKEKPQEVIEKQNIQQAKLHIGYRTNITYQDEEYPALQVFNGILGGFPSSKLFINVREKNSLAYYASSKLESHKGLLLVFSGIAPADYQKAREIMELQMSAMKNGEISNSELSETKELIVNQLLETMDHPQGMIELLYQQVIAKKDLKPSELIEKIKAVQVEEVTEVASRIEEDTVYLLTSEGGEPSE</sequence>
<dbReference type="Gene3D" id="3.30.830.10">
    <property type="entry name" value="Metalloenzyme, LuxS/M16 peptidase-like"/>
    <property type="match status" value="2"/>
</dbReference>
<dbReference type="InterPro" id="IPR007863">
    <property type="entry name" value="Peptidase_M16_C"/>
</dbReference>